<dbReference type="EMBL" id="CP032405">
    <property type="protein sequence ID" value="QRF53546.1"/>
    <property type="molecule type" value="Genomic_DNA"/>
</dbReference>
<evidence type="ECO:0000313" key="2">
    <source>
        <dbReference type="Proteomes" id="UP000596351"/>
    </source>
</evidence>
<gene>
    <name evidence="1" type="ORF">D4A92_19875</name>
</gene>
<keyword evidence="2" id="KW-1185">Reference proteome</keyword>
<dbReference type="Proteomes" id="UP000596351">
    <property type="component" value="Chromosome"/>
</dbReference>
<proteinExistence type="predicted"/>
<accession>A0ABX7EZT2</accession>
<evidence type="ECO:0000313" key="1">
    <source>
        <dbReference type="EMBL" id="QRF53546.1"/>
    </source>
</evidence>
<sequence>MKKISIIGQIAEIEREIAMRERVYPERVRTGKMRQAEAEMLMERALAIRATLMFCREHEADIRAFMASRAEVRRG</sequence>
<organism evidence="1 2">
    <name type="scientific">Rhizobium rosettiformans</name>
    <dbReference type="NCBI Taxonomy" id="1368430"/>
    <lineage>
        <taxon>Bacteria</taxon>
        <taxon>Pseudomonadati</taxon>
        <taxon>Pseudomonadota</taxon>
        <taxon>Alphaproteobacteria</taxon>
        <taxon>Hyphomicrobiales</taxon>
        <taxon>Rhizobiaceae</taxon>
        <taxon>Rhizobium/Agrobacterium group</taxon>
        <taxon>Rhizobium</taxon>
    </lineage>
</organism>
<dbReference type="RefSeq" id="WP_203016791.1">
    <property type="nucleotide sequence ID" value="NZ_CP032405.1"/>
</dbReference>
<name>A0ABX7EZT2_9HYPH</name>
<reference evidence="1 2" key="1">
    <citation type="submission" date="2018-09" db="EMBL/GenBank/DDBJ databases">
        <title>Rhizobium sp. MAE2-X.</title>
        <authorList>
            <person name="Lee Y."/>
            <person name="Jeon C.O."/>
        </authorList>
    </citation>
    <scope>NUCLEOTIDE SEQUENCE [LARGE SCALE GENOMIC DNA]</scope>
    <source>
        <strain evidence="1 2">MAE2-X</strain>
    </source>
</reference>
<protein>
    <submittedName>
        <fullName evidence="1">Uncharacterized protein</fullName>
    </submittedName>
</protein>